<dbReference type="AlphaFoldDB" id="A0ABD1ZFT1"/>
<dbReference type="InterPro" id="IPR009688">
    <property type="entry name" value="FAM210A/B-like_dom"/>
</dbReference>
<keyword evidence="3" id="KW-1185">Reference proteome</keyword>
<gene>
    <name evidence="2" type="ORF">R1flu_018421</name>
</gene>
<dbReference type="SMART" id="SM00671">
    <property type="entry name" value="SEL1"/>
    <property type="match status" value="2"/>
</dbReference>
<sequence length="425" mass="46162">MAGRLKELINKYGKVAIAVHLTVSALSYTSCYVAIKNNVDVKELLQRVGLVSSEVREPDDSKDGPVIPKIAGSKVLEEGGAFAVAFLCNKALIPVRVPLTVVLTPPIARVWARRRFFRPVRSGVAQRRASTTATTQALQYIAHGLSAVVEADRILPYTDSDDTRVQPLLKKAKENFELALEVENTNSDAMLLLSRLHMYYHIPGCCPASGASLLEAAADAGNAIAQYELACRLRAEGMIIGIGDGDGWDDKALKYLELAACQKHAGALFMMGSVYLMDKHTKRNVTAAAWCFRNAADQGHTAAATVYGALMARGLRVPNGESQENSSGNEHGAGSEKQFYMTESGCHLLPMNSFLRTRVISSPVSAQFVGHYRYFPGNLPSGKYFNRGTSNSQCLIGNGCSLSTVDRSKSYIFHYVLRMDASSPS</sequence>
<evidence type="ECO:0000259" key="1">
    <source>
        <dbReference type="Pfam" id="PF06916"/>
    </source>
</evidence>
<reference evidence="2 3" key="1">
    <citation type="submission" date="2024-09" db="EMBL/GenBank/DDBJ databases">
        <title>Chromosome-scale assembly of Riccia fluitans.</title>
        <authorList>
            <person name="Paukszto L."/>
            <person name="Sawicki J."/>
            <person name="Karawczyk K."/>
            <person name="Piernik-Szablinska J."/>
            <person name="Szczecinska M."/>
            <person name="Mazdziarz M."/>
        </authorList>
    </citation>
    <scope>NUCLEOTIDE SEQUENCE [LARGE SCALE GENOMIC DNA]</scope>
    <source>
        <strain evidence="2">Rf_01</strain>
        <tissue evidence="2">Aerial parts of the thallus</tissue>
    </source>
</reference>
<evidence type="ECO:0000313" key="3">
    <source>
        <dbReference type="Proteomes" id="UP001605036"/>
    </source>
</evidence>
<comment type="caution">
    <text evidence="2">The sequence shown here is derived from an EMBL/GenBank/DDBJ whole genome shotgun (WGS) entry which is preliminary data.</text>
</comment>
<dbReference type="InterPro" id="IPR011990">
    <property type="entry name" value="TPR-like_helical_dom_sf"/>
</dbReference>
<organism evidence="2 3">
    <name type="scientific">Riccia fluitans</name>
    <dbReference type="NCBI Taxonomy" id="41844"/>
    <lineage>
        <taxon>Eukaryota</taxon>
        <taxon>Viridiplantae</taxon>
        <taxon>Streptophyta</taxon>
        <taxon>Embryophyta</taxon>
        <taxon>Marchantiophyta</taxon>
        <taxon>Marchantiopsida</taxon>
        <taxon>Marchantiidae</taxon>
        <taxon>Marchantiales</taxon>
        <taxon>Ricciaceae</taxon>
        <taxon>Riccia</taxon>
    </lineage>
</organism>
<dbReference type="InterPro" id="IPR006597">
    <property type="entry name" value="Sel1-like"/>
</dbReference>
<dbReference type="SUPFAM" id="SSF81901">
    <property type="entry name" value="HCP-like"/>
    <property type="match status" value="1"/>
</dbReference>
<dbReference type="Pfam" id="PF06916">
    <property type="entry name" value="FAM210A-B_dom"/>
    <property type="match status" value="1"/>
</dbReference>
<name>A0ABD1ZFT1_9MARC</name>
<dbReference type="PANTHER" id="PTHR45500">
    <property type="entry name" value="OS02G0202600 PROTEIN"/>
    <property type="match status" value="1"/>
</dbReference>
<protein>
    <recommendedName>
        <fullName evidence="1">DUF1279 domain-containing protein</fullName>
    </recommendedName>
</protein>
<proteinExistence type="predicted"/>
<dbReference type="Proteomes" id="UP001605036">
    <property type="component" value="Unassembled WGS sequence"/>
</dbReference>
<evidence type="ECO:0000313" key="2">
    <source>
        <dbReference type="EMBL" id="KAL2650293.1"/>
    </source>
</evidence>
<feature type="domain" description="DUF1279" evidence="1">
    <location>
        <begin position="4"/>
        <end position="105"/>
    </location>
</feature>
<dbReference type="Gene3D" id="1.25.40.10">
    <property type="entry name" value="Tetratricopeptide repeat domain"/>
    <property type="match status" value="1"/>
</dbReference>
<accession>A0ABD1ZFT1</accession>
<dbReference type="EMBL" id="JBHFFA010000001">
    <property type="protein sequence ID" value="KAL2650293.1"/>
    <property type="molecule type" value="Genomic_DNA"/>
</dbReference>
<dbReference type="PANTHER" id="PTHR45500:SF1">
    <property type="entry name" value="OS02G0202600 PROTEIN"/>
    <property type="match status" value="1"/>
</dbReference>